<sequence>MSKLLPITLAVLGFAFGIMAANSLLERLAITHNTEREFLISQVSQSLKPQNETSRALQQAIYQQRIDSLESRIQEVEQKNRAVGQYVAPLESELQTYRAAFADKARASQDERLQLYIDLVNKYRDYHQAMTALDSFVTLEQSDSLLSLPSVQLDLVYDAGGQLANTHNQFINEPRDASFAARYELPLRRFLAQQELNVSLAECHQSLCAVHLGHVWSEPFYEGFDVLWDQLSQQPWMDLQRVGKAHQYRGKGHQVEVWYLQGATP</sequence>
<evidence type="ECO:0000313" key="2">
    <source>
        <dbReference type="Proteomes" id="UP000005953"/>
    </source>
</evidence>
<organism evidence="1 2">
    <name type="scientific">Reinekea blandensis MED297</name>
    <dbReference type="NCBI Taxonomy" id="314283"/>
    <lineage>
        <taxon>Bacteria</taxon>
        <taxon>Pseudomonadati</taxon>
        <taxon>Pseudomonadota</taxon>
        <taxon>Gammaproteobacteria</taxon>
        <taxon>Oceanospirillales</taxon>
        <taxon>Saccharospirillaceae</taxon>
        <taxon>Reinekea</taxon>
    </lineage>
</organism>
<dbReference type="AlphaFoldDB" id="A4BAS0"/>
<accession>A4BAS0</accession>
<name>A4BAS0_9GAMM</name>
<comment type="caution">
    <text evidence="1">The sequence shown here is derived from an EMBL/GenBank/DDBJ whole genome shotgun (WGS) entry which is preliminary data.</text>
</comment>
<protein>
    <submittedName>
        <fullName evidence="1">Uncharacterized protein</fullName>
    </submittedName>
</protein>
<dbReference type="EMBL" id="AAOE01000002">
    <property type="protein sequence ID" value="EAR11026.1"/>
    <property type="molecule type" value="Genomic_DNA"/>
</dbReference>
<reference evidence="1 2" key="1">
    <citation type="submission" date="2006-02" db="EMBL/GenBank/DDBJ databases">
        <authorList>
            <person name="Pinhassi J."/>
            <person name="Pedros-Alio C."/>
            <person name="Ferriera S."/>
            <person name="Johnson J."/>
            <person name="Kravitz S."/>
            <person name="Halpern A."/>
            <person name="Remington K."/>
            <person name="Beeson K."/>
            <person name="Tran B."/>
            <person name="Rogers Y.-H."/>
            <person name="Friedman R."/>
            <person name="Venter J.C."/>
        </authorList>
    </citation>
    <scope>NUCLEOTIDE SEQUENCE [LARGE SCALE GENOMIC DNA]</scope>
    <source>
        <strain evidence="1 2">MED297</strain>
    </source>
</reference>
<dbReference type="Proteomes" id="UP000005953">
    <property type="component" value="Unassembled WGS sequence"/>
</dbReference>
<gene>
    <name evidence="1" type="ORF">MED297_10961</name>
</gene>
<keyword evidence="2" id="KW-1185">Reference proteome</keyword>
<dbReference type="RefSeq" id="WP_008041700.1">
    <property type="nucleotide sequence ID" value="NZ_CH724149.1"/>
</dbReference>
<dbReference type="HOGENOM" id="CLU_1049192_0_0_6"/>
<dbReference type="STRING" id="314283.MED297_10961"/>
<proteinExistence type="predicted"/>
<evidence type="ECO:0000313" key="1">
    <source>
        <dbReference type="EMBL" id="EAR11026.1"/>
    </source>
</evidence>